<keyword evidence="3" id="KW-1185">Reference proteome</keyword>
<keyword evidence="1" id="KW-0812">Transmembrane</keyword>
<protein>
    <submittedName>
        <fullName evidence="2">10281_t:CDS:1</fullName>
    </submittedName>
</protein>
<accession>A0A9N9NKA0</accession>
<dbReference type="EMBL" id="CAJVPP010019232">
    <property type="protein sequence ID" value="CAG8737471.1"/>
    <property type="molecule type" value="Genomic_DNA"/>
</dbReference>
<proteinExistence type="predicted"/>
<comment type="caution">
    <text evidence="2">The sequence shown here is derived from an EMBL/GenBank/DDBJ whole genome shotgun (WGS) entry which is preliminary data.</text>
</comment>
<dbReference type="AlphaFoldDB" id="A0A9N9NKA0"/>
<feature type="transmembrane region" description="Helical" evidence="1">
    <location>
        <begin position="94"/>
        <end position="113"/>
    </location>
</feature>
<evidence type="ECO:0000313" key="3">
    <source>
        <dbReference type="Proteomes" id="UP000789375"/>
    </source>
</evidence>
<feature type="non-terminal residue" evidence="2">
    <location>
        <position position="233"/>
    </location>
</feature>
<gene>
    <name evidence="2" type="ORF">FMOSSE_LOCUS15968</name>
</gene>
<reference evidence="2" key="1">
    <citation type="submission" date="2021-06" db="EMBL/GenBank/DDBJ databases">
        <authorList>
            <person name="Kallberg Y."/>
            <person name="Tangrot J."/>
            <person name="Rosling A."/>
        </authorList>
    </citation>
    <scope>NUCLEOTIDE SEQUENCE</scope>
    <source>
        <strain evidence="2">87-6 pot B 2015</strain>
    </source>
</reference>
<keyword evidence="1" id="KW-0472">Membrane</keyword>
<evidence type="ECO:0000256" key="1">
    <source>
        <dbReference type="SAM" id="Phobius"/>
    </source>
</evidence>
<keyword evidence="1" id="KW-1133">Transmembrane helix</keyword>
<evidence type="ECO:0000313" key="2">
    <source>
        <dbReference type="EMBL" id="CAG8737471.1"/>
    </source>
</evidence>
<dbReference type="Proteomes" id="UP000789375">
    <property type="component" value="Unassembled WGS sequence"/>
</dbReference>
<organism evidence="2 3">
    <name type="scientific">Funneliformis mosseae</name>
    <name type="common">Endomycorrhizal fungus</name>
    <name type="synonym">Glomus mosseae</name>
    <dbReference type="NCBI Taxonomy" id="27381"/>
    <lineage>
        <taxon>Eukaryota</taxon>
        <taxon>Fungi</taxon>
        <taxon>Fungi incertae sedis</taxon>
        <taxon>Mucoromycota</taxon>
        <taxon>Glomeromycotina</taxon>
        <taxon>Glomeromycetes</taxon>
        <taxon>Glomerales</taxon>
        <taxon>Glomeraceae</taxon>
        <taxon>Funneliformis</taxon>
    </lineage>
</organism>
<sequence>MEKNLKKQNDWEQKDARIFISSALVATDHQSGYEVEEFVTDLGNPERVLNRLRDIVNFPSMSCDAGLNPRTLVQRNSFADNQVSAEELLRKERYAFIPSSLGIFFLIIVRLLTEILRRIKEASINETMHKIADDLQKLKTQYQQSIQQQPLSATSTDPRKMNNKYKLLNNGRINLIDGQDPNKKELISRLNSLNHYKDLARKVDATRLYNPPGELSNFDKRHDNDFEEISKIS</sequence>
<name>A0A9N9NKA0_FUNMO</name>